<dbReference type="Gene3D" id="1.10.10.1770">
    <property type="entry name" value="Gun4-like"/>
    <property type="match status" value="1"/>
</dbReference>
<dbReference type="Gene3D" id="1.25.40.620">
    <property type="match status" value="1"/>
</dbReference>
<feature type="compositionally biased region" description="Low complexity" evidence="1">
    <location>
        <begin position="55"/>
        <end position="84"/>
    </location>
</feature>
<evidence type="ECO:0000313" key="3">
    <source>
        <dbReference type="EMBL" id="VAH94182.1"/>
    </source>
</evidence>
<feature type="compositionally biased region" description="Low complexity" evidence="1">
    <location>
        <begin position="138"/>
        <end position="154"/>
    </location>
</feature>
<keyword evidence="4" id="KW-1185">Reference proteome</keyword>
<dbReference type="CDD" id="cd16383">
    <property type="entry name" value="GUN4"/>
    <property type="match status" value="1"/>
</dbReference>
<feature type="region of interest" description="Disordered" evidence="1">
    <location>
        <begin position="309"/>
        <end position="350"/>
    </location>
</feature>
<dbReference type="InterPro" id="IPR008629">
    <property type="entry name" value="GUN4-like"/>
</dbReference>
<dbReference type="FunFam" id="1.25.40.620:FF:000001">
    <property type="entry name" value="Tetrapyrrole-binding protein, chloroplastic"/>
    <property type="match status" value="1"/>
</dbReference>
<dbReference type="PANTHER" id="PTHR34800:SF1">
    <property type="entry name" value="TETRAPYRROLE-BINDING PROTEIN, CHLOROPLASTIC"/>
    <property type="match status" value="1"/>
</dbReference>
<protein>
    <recommendedName>
        <fullName evidence="2">GUN4-like domain-containing protein</fullName>
    </recommendedName>
</protein>
<feature type="compositionally biased region" description="Basic residues" evidence="1">
    <location>
        <begin position="13"/>
        <end position="23"/>
    </location>
</feature>
<dbReference type="Gramene" id="TRITD4Av1G175370.1">
    <property type="protein sequence ID" value="TRITD4Av1G175370.1"/>
    <property type="gene ID" value="TRITD4Av1G175370"/>
</dbReference>
<dbReference type="SUPFAM" id="SSF140869">
    <property type="entry name" value="GUN4-like"/>
    <property type="match status" value="1"/>
</dbReference>
<feature type="region of interest" description="Disordered" evidence="1">
    <location>
        <begin position="138"/>
        <end position="159"/>
    </location>
</feature>
<dbReference type="AlphaFoldDB" id="A0A9R0W0J4"/>
<evidence type="ECO:0000313" key="4">
    <source>
        <dbReference type="Proteomes" id="UP000324705"/>
    </source>
</evidence>
<evidence type="ECO:0000256" key="1">
    <source>
        <dbReference type="SAM" id="MobiDB-lite"/>
    </source>
</evidence>
<dbReference type="FunFam" id="1.10.10.1770:FF:000001">
    <property type="entry name" value="Tetrapyrrole-binding protein, chloroplastic"/>
    <property type="match status" value="1"/>
</dbReference>
<dbReference type="GO" id="GO:0010019">
    <property type="term" value="P:chloroplast-nucleus signaling pathway"/>
    <property type="evidence" value="ECO:0007669"/>
    <property type="project" value="TreeGrafter"/>
</dbReference>
<dbReference type="Proteomes" id="UP000324705">
    <property type="component" value="Chromosome 4A"/>
</dbReference>
<reference evidence="3 4" key="1">
    <citation type="submission" date="2017-09" db="EMBL/GenBank/DDBJ databases">
        <authorList>
            <consortium name="International Durum Wheat Genome Sequencing Consortium (IDWGSC)"/>
            <person name="Milanesi L."/>
        </authorList>
    </citation>
    <scope>NUCLEOTIDE SEQUENCE [LARGE SCALE GENOMIC DNA]</scope>
    <source>
        <strain evidence="4">cv. Svevo</strain>
    </source>
</reference>
<sequence>MHPYKTTEIHNFSQHRGRAHRHRQAVDHAPTASASGLPSRTAATTKCNQSPDKTPSTPLSAFPSLSSAPLHPSSAASSPAGQPAMANASLQSFLPQHHHSFLSSATHDGSPPALLKLTTTTASNSISFKLFASGSSSVTTTANSPAPTPAATTSPPTPSLELLGQQLAAGDYRQADETTRALLIVLAGEAARRRGYVFFSEVQFISVEDLRAVDALWLEHSGGRFGYSVQRRVWEKSLREFTRFFIRIGWMKKLDTEVEQFNYRAFPDEFIWELTDDTPEGHLPLTNALRGTRLLENIFTHPAFDCEEEEAAAADEEAGTGSATGQNNKDDKKSRGRSKSLTDFKPDYSF</sequence>
<feature type="compositionally biased region" description="Basic and acidic residues" evidence="1">
    <location>
        <begin position="340"/>
        <end position="350"/>
    </location>
</feature>
<dbReference type="Pfam" id="PF05419">
    <property type="entry name" value="GUN4"/>
    <property type="match status" value="1"/>
</dbReference>
<dbReference type="InterPro" id="IPR037215">
    <property type="entry name" value="GUN4-like_sf"/>
</dbReference>
<feature type="domain" description="GUN4-like" evidence="2">
    <location>
        <begin position="160"/>
        <end position="302"/>
    </location>
</feature>
<accession>A0A9R0W0J4</accession>
<name>A0A9R0W0J4_TRITD</name>
<proteinExistence type="predicted"/>
<feature type="compositionally biased region" description="Acidic residues" evidence="1">
    <location>
        <begin position="309"/>
        <end position="318"/>
    </location>
</feature>
<feature type="compositionally biased region" description="Polar residues" evidence="1">
    <location>
        <begin position="32"/>
        <end position="54"/>
    </location>
</feature>
<evidence type="ECO:0000259" key="2">
    <source>
        <dbReference type="Pfam" id="PF05419"/>
    </source>
</evidence>
<feature type="region of interest" description="Disordered" evidence="1">
    <location>
        <begin position="1"/>
        <end position="84"/>
    </location>
</feature>
<dbReference type="OMA" id="FPDEFMW"/>
<gene>
    <name evidence="3" type="ORF">TRITD_4Av1G175370</name>
</gene>
<dbReference type="GO" id="GO:0046906">
    <property type="term" value="F:tetrapyrrole binding"/>
    <property type="evidence" value="ECO:0007669"/>
    <property type="project" value="TreeGrafter"/>
</dbReference>
<dbReference type="EMBL" id="LT934117">
    <property type="protein sequence ID" value="VAH94182.1"/>
    <property type="molecule type" value="Genomic_DNA"/>
</dbReference>
<dbReference type="PANTHER" id="PTHR34800">
    <property type="entry name" value="TETRAPYRROLE-BINDING PROTEIN, CHLOROPLASTIC"/>
    <property type="match status" value="1"/>
</dbReference>
<dbReference type="GO" id="GO:0009507">
    <property type="term" value="C:chloroplast"/>
    <property type="evidence" value="ECO:0007669"/>
    <property type="project" value="TreeGrafter"/>
</dbReference>
<organism evidence="3 4">
    <name type="scientific">Triticum turgidum subsp. durum</name>
    <name type="common">Durum wheat</name>
    <name type="synonym">Triticum durum</name>
    <dbReference type="NCBI Taxonomy" id="4567"/>
    <lineage>
        <taxon>Eukaryota</taxon>
        <taxon>Viridiplantae</taxon>
        <taxon>Streptophyta</taxon>
        <taxon>Embryophyta</taxon>
        <taxon>Tracheophyta</taxon>
        <taxon>Spermatophyta</taxon>
        <taxon>Magnoliopsida</taxon>
        <taxon>Liliopsida</taxon>
        <taxon>Poales</taxon>
        <taxon>Poaceae</taxon>
        <taxon>BOP clade</taxon>
        <taxon>Pooideae</taxon>
        <taxon>Triticodae</taxon>
        <taxon>Triticeae</taxon>
        <taxon>Triticinae</taxon>
        <taxon>Triticum</taxon>
    </lineage>
</organism>